<comment type="similarity">
    <text evidence="2">Belongs to the glycosyl hydrolase 19 family. Chitinase class I subfamily.</text>
</comment>
<evidence type="ECO:0000256" key="4">
    <source>
        <dbReference type="ARBA" id="ARBA00022669"/>
    </source>
</evidence>
<dbReference type="Gene3D" id="1.10.530.10">
    <property type="match status" value="1"/>
</dbReference>
<dbReference type="Gene3D" id="3.30.60.10">
    <property type="entry name" value="Endochitinase-like"/>
    <property type="match status" value="1"/>
</dbReference>
<proteinExistence type="inferred from homology"/>
<feature type="signal peptide" evidence="14">
    <location>
        <begin position="1"/>
        <end position="24"/>
    </location>
</feature>
<evidence type="ECO:0000256" key="3">
    <source>
        <dbReference type="ARBA" id="ARBA00012729"/>
    </source>
</evidence>
<keyword evidence="10" id="KW-0119">Carbohydrate metabolism</keyword>
<keyword evidence="6" id="KW-0378">Hydrolase</keyword>
<keyword evidence="5 14" id="KW-0732">Signal</keyword>
<dbReference type="InterPro" id="IPR000726">
    <property type="entry name" value="Glyco_hydro_19_cat"/>
</dbReference>
<dbReference type="PROSITE" id="PS50941">
    <property type="entry name" value="CHIT_BIND_I_2"/>
    <property type="match status" value="1"/>
</dbReference>
<dbReference type="GO" id="GO:0008061">
    <property type="term" value="F:chitin binding"/>
    <property type="evidence" value="ECO:0007669"/>
    <property type="project" value="UniProtKB-UniRule"/>
</dbReference>
<name>A0A4U5QAZ6_POPAL</name>
<evidence type="ECO:0000256" key="10">
    <source>
        <dbReference type="ARBA" id="ARBA00023277"/>
    </source>
</evidence>
<dbReference type="EC" id="3.2.1.14" evidence="3"/>
<dbReference type="GO" id="GO:0000272">
    <property type="term" value="P:polysaccharide catabolic process"/>
    <property type="evidence" value="ECO:0007669"/>
    <property type="project" value="UniProtKB-KW"/>
</dbReference>
<keyword evidence="8" id="KW-0146">Chitin degradation</keyword>
<organism evidence="16">
    <name type="scientific">Populus alba</name>
    <name type="common">White poplar</name>
    <dbReference type="NCBI Taxonomy" id="43335"/>
    <lineage>
        <taxon>Eukaryota</taxon>
        <taxon>Viridiplantae</taxon>
        <taxon>Streptophyta</taxon>
        <taxon>Embryophyta</taxon>
        <taxon>Tracheophyta</taxon>
        <taxon>Spermatophyta</taxon>
        <taxon>Magnoliopsida</taxon>
        <taxon>eudicotyledons</taxon>
        <taxon>Gunneridae</taxon>
        <taxon>Pentapetalae</taxon>
        <taxon>rosids</taxon>
        <taxon>fabids</taxon>
        <taxon>Malpighiales</taxon>
        <taxon>Salicaceae</taxon>
        <taxon>Saliceae</taxon>
        <taxon>Populus</taxon>
    </lineage>
</organism>
<keyword evidence="12" id="KW-0624">Polysaccharide degradation</keyword>
<reference evidence="16" key="1">
    <citation type="submission" date="2018-10" db="EMBL/GenBank/DDBJ databases">
        <title>Population genomic analysis revealed the cold adaptation of white poplar.</title>
        <authorList>
            <person name="Liu Y.-J."/>
        </authorList>
    </citation>
    <scope>NUCLEOTIDE SEQUENCE [LARGE SCALE GENOMIC DNA]</scope>
    <source>
        <strain evidence="16">PAL-ZL1</strain>
    </source>
</reference>
<dbReference type="SMART" id="SM00270">
    <property type="entry name" value="ChtBD1"/>
    <property type="match status" value="1"/>
</dbReference>
<accession>A0A4U5QAZ6</accession>
<dbReference type="PANTHER" id="PTHR22595">
    <property type="entry name" value="CHITINASE-RELATED"/>
    <property type="match status" value="1"/>
</dbReference>
<dbReference type="AlphaFoldDB" id="A0A4U5QAZ6"/>
<dbReference type="CDD" id="cd00035">
    <property type="entry name" value="ChtBD1"/>
    <property type="match status" value="1"/>
</dbReference>
<dbReference type="PRINTS" id="PR00451">
    <property type="entry name" value="CHITINBINDNG"/>
</dbReference>
<evidence type="ECO:0000256" key="9">
    <source>
        <dbReference type="ARBA" id="ARBA00023157"/>
    </source>
</evidence>
<dbReference type="SUPFAM" id="SSF57016">
    <property type="entry name" value="Plant lectins/antimicrobial peptides"/>
    <property type="match status" value="1"/>
</dbReference>
<comment type="caution">
    <text evidence="16">The sequence shown here is derived from an EMBL/GenBank/DDBJ whole genome shotgun (WGS) entry which is preliminary data.</text>
</comment>
<evidence type="ECO:0000256" key="6">
    <source>
        <dbReference type="ARBA" id="ARBA00022801"/>
    </source>
</evidence>
<dbReference type="FunFam" id="3.30.60.10:FF:000004">
    <property type="entry name" value="Endochitinase At2g43590"/>
    <property type="match status" value="1"/>
</dbReference>
<dbReference type="Pfam" id="PF00182">
    <property type="entry name" value="Glyco_hydro_19"/>
    <property type="match status" value="1"/>
</dbReference>
<dbReference type="PROSITE" id="PS00026">
    <property type="entry name" value="CHIT_BIND_I_1"/>
    <property type="match status" value="1"/>
</dbReference>
<evidence type="ECO:0000256" key="13">
    <source>
        <dbReference type="PROSITE-ProRule" id="PRU00261"/>
    </source>
</evidence>
<keyword evidence="11" id="KW-0326">Glycosidase</keyword>
<evidence type="ECO:0000256" key="5">
    <source>
        <dbReference type="ARBA" id="ARBA00022729"/>
    </source>
</evidence>
<dbReference type="EMBL" id="RCHU01000333">
    <property type="protein sequence ID" value="TKS07089.1"/>
    <property type="molecule type" value="Genomic_DNA"/>
</dbReference>
<keyword evidence="7" id="KW-0611">Plant defense</keyword>
<keyword evidence="4 13" id="KW-0147">Chitin-binding</keyword>
<evidence type="ECO:0000256" key="8">
    <source>
        <dbReference type="ARBA" id="ARBA00023024"/>
    </source>
</evidence>
<dbReference type="PROSITE" id="PS00773">
    <property type="entry name" value="CHITINASE_19_1"/>
    <property type="match status" value="1"/>
</dbReference>
<evidence type="ECO:0000256" key="1">
    <source>
        <dbReference type="ARBA" id="ARBA00000822"/>
    </source>
</evidence>
<sequence length="144" mass="15233">MGNNLLSIMLAMMLAVTMPQLIVSQNCGCAPNLCCSQYGFCGTGDDYCGQGCQEGPCTSAPSTPSTPSNNDVTVADVVTPEFFNGIINQAGGDCAGKSFYTRDAFLSALNFYSKFGKIGSNDDSKREIAAFFAHVTHETGRKIS</sequence>
<protein>
    <recommendedName>
        <fullName evidence="3">chitinase</fullName>
        <ecNumber evidence="3">3.2.1.14</ecNumber>
    </recommendedName>
</protein>
<dbReference type="GO" id="GO:0006032">
    <property type="term" value="P:chitin catabolic process"/>
    <property type="evidence" value="ECO:0007669"/>
    <property type="project" value="UniProtKB-KW"/>
</dbReference>
<dbReference type="GO" id="GO:0008843">
    <property type="term" value="F:endochitinase activity"/>
    <property type="evidence" value="ECO:0007669"/>
    <property type="project" value="UniProtKB-EC"/>
</dbReference>
<feature type="disulfide bond" evidence="13">
    <location>
        <begin position="29"/>
        <end position="41"/>
    </location>
</feature>
<evidence type="ECO:0000256" key="14">
    <source>
        <dbReference type="SAM" id="SignalP"/>
    </source>
</evidence>
<evidence type="ECO:0000313" key="16">
    <source>
        <dbReference type="EMBL" id="TKS07089.1"/>
    </source>
</evidence>
<evidence type="ECO:0000256" key="12">
    <source>
        <dbReference type="ARBA" id="ARBA00023326"/>
    </source>
</evidence>
<dbReference type="SUPFAM" id="SSF53955">
    <property type="entry name" value="Lysozyme-like"/>
    <property type="match status" value="1"/>
</dbReference>
<comment type="catalytic activity">
    <reaction evidence="1">
        <text>Random endo-hydrolysis of N-acetyl-beta-D-glucosaminide (1-&gt;4)-beta-linkages in chitin and chitodextrins.</text>
        <dbReference type="EC" id="3.2.1.14"/>
    </reaction>
</comment>
<evidence type="ECO:0000256" key="11">
    <source>
        <dbReference type="ARBA" id="ARBA00023295"/>
    </source>
</evidence>
<dbReference type="Pfam" id="PF00187">
    <property type="entry name" value="Chitin_bind_1"/>
    <property type="match status" value="1"/>
</dbReference>
<dbReference type="InterPro" id="IPR001002">
    <property type="entry name" value="Chitin-bd_1"/>
</dbReference>
<comment type="caution">
    <text evidence="13">Lacks conserved residue(s) required for the propagation of feature annotation.</text>
</comment>
<feature type="domain" description="Chitin-binding type-1" evidence="15">
    <location>
        <begin position="24"/>
        <end position="59"/>
    </location>
</feature>
<feature type="disulfide bond" evidence="13">
    <location>
        <begin position="34"/>
        <end position="48"/>
    </location>
</feature>
<gene>
    <name evidence="16" type="ORF">D5086_0000117980</name>
</gene>
<evidence type="ECO:0000259" key="15">
    <source>
        <dbReference type="PROSITE" id="PS50941"/>
    </source>
</evidence>
<dbReference type="GO" id="GO:0006952">
    <property type="term" value="P:defense response"/>
    <property type="evidence" value="ECO:0007669"/>
    <property type="project" value="UniProtKB-KW"/>
</dbReference>
<evidence type="ECO:0000256" key="2">
    <source>
        <dbReference type="ARBA" id="ARBA00009373"/>
    </source>
</evidence>
<dbReference type="InterPro" id="IPR036861">
    <property type="entry name" value="Endochitinase-like_sf"/>
</dbReference>
<evidence type="ECO:0000256" key="7">
    <source>
        <dbReference type="ARBA" id="ARBA00022821"/>
    </source>
</evidence>
<dbReference type="InterPro" id="IPR023346">
    <property type="entry name" value="Lysozyme-like_dom_sf"/>
</dbReference>
<feature type="chain" id="PRO_5020580336" description="chitinase" evidence="14">
    <location>
        <begin position="25"/>
        <end position="144"/>
    </location>
</feature>
<dbReference type="InterPro" id="IPR018371">
    <property type="entry name" value="Chitin-binding_1_CS"/>
</dbReference>
<keyword evidence="9 13" id="KW-1015">Disulfide bond</keyword>
<dbReference type="PANTHER" id="PTHR22595:SF197">
    <property type="entry name" value="CHITINASE FAMILY PROTEIN"/>
    <property type="match status" value="1"/>
</dbReference>
<dbReference type="GO" id="GO:0016998">
    <property type="term" value="P:cell wall macromolecule catabolic process"/>
    <property type="evidence" value="ECO:0007669"/>
    <property type="project" value="InterPro"/>
</dbReference>